<dbReference type="RefSeq" id="WP_074816682.1">
    <property type="nucleotide sequence ID" value="NZ_FOJX01000011.1"/>
</dbReference>
<evidence type="ECO:0000313" key="2">
    <source>
        <dbReference type="EMBL" id="SFB10173.1"/>
    </source>
</evidence>
<name>A0A1I0YD98_SELRU</name>
<sequence>MELLETLQEICNGTNWEPEHEDGNTYGFRWTGGDYDGYIILSGDTISDLEDDAYVAYENFDVDEETALWIGEDGHGKNGAPYRIRDILEEFENYEKDLENLWDNLRRARQREEGMAQW</sequence>
<dbReference type="AlphaFoldDB" id="A0A1I0YD98"/>
<feature type="coiled-coil region" evidence="1">
    <location>
        <begin position="84"/>
        <end position="111"/>
    </location>
</feature>
<organism evidence="2 3">
    <name type="scientific">Selenomonas ruminantium</name>
    <dbReference type="NCBI Taxonomy" id="971"/>
    <lineage>
        <taxon>Bacteria</taxon>
        <taxon>Bacillati</taxon>
        <taxon>Bacillota</taxon>
        <taxon>Negativicutes</taxon>
        <taxon>Selenomonadales</taxon>
        <taxon>Selenomonadaceae</taxon>
        <taxon>Selenomonas</taxon>
    </lineage>
</organism>
<proteinExistence type="predicted"/>
<protein>
    <submittedName>
        <fullName evidence="2">Uncharacterized protein</fullName>
    </submittedName>
</protein>
<reference evidence="2 3" key="1">
    <citation type="submission" date="2016-10" db="EMBL/GenBank/DDBJ databases">
        <authorList>
            <person name="de Groot N.N."/>
        </authorList>
    </citation>
    <scope>NUCLEOTIDE SEQUENCE [LARGE SCALE GENOMIC DNA]</scope>
    <source>
        <strain evidence="2 3">L14</strain>
    </source>
</reference>
<gene>
    <name evidence="2" type="ORF">SAMN05216587_11140</name>
</gene>
<keyword evidence="1" id="KW-0175">Coiled coil</keyword>
<dbReference type="Proteomes" id="UP000183843">
    <property type="component" value="Unassembled WGS sequence"/>
</dbReference>
<evidence type="ECO:0000313" key="3">
    <source>
        <dbReference type="Proteomes" id="UP000183843"/>
    </source>
</evidence>
<evidence type="ECO:0000256" key="1">
    <source>
        <dbReference type="SAM" id="Coils"/>
    </source>
</evidence>
<dbReference type="EMBL" id="FOJX01000011">
    <property type="protein sequence ID" value="SFB10173.1"/>
    <property type="molecule type" value="Genomic_DNA"/>
</dbReference>
<accession>A0A1I0YD98</accession>